<dbReference type="OrthoDB" id="7173870at2"/>
<keyword evidence="3" id="KW-1185">Reference proteome</keyword>
<gene>
    <name evidence="2" type="ordered locus">Hden_2048</name>
</gene>
<proteinExistence type="predicted"/>
<dbReference type="HOGENOM" id="CLU_2973316_0_0_5"/>
<keyword evidence="1" id="KW-1133">Transmembrane helix</keyword>
<dbReference type="Proteomes" id="UP000002033">
    <property type="component" value="Chromosome"/>
</dbReference>
<organism evidence="2 3">
    <name type="scientific">Hyphomicrobium denitrificans (strain ATCC 51888 / DSM 1869 / NCIMB 11706 / TK 0415)</name>
    <dbReference type="NCBI Taxonomy" id="582899"/>
    <lineage>
        <taxon>Bacteria</taxon>
        <taxon>Pseudomonadati</taxon>
        <taxon>Pseudomonadota</taxon>
        <taxon>Alphaproteobacteria</taxon>
        <taxon>Hyphomicrobiales</taxon>
        <taxon>Hyphomicrobiaceae</taxon>
        <taxon>Hyphomicrobium</taxon>
    </lineage>
</organism>
<keyword evidence="1" id="KW-0472">Membrane</keyword>
<dbReference type="RefSeq" id="WP_013216008.1">
    <property type="nucleotide sequence ID" value="NC_014313.1"/>
</dbReference>
<dbReference type="Pfam" id="PF05545">
    <property type="entry name" value="FixQ"/>
    <property type="match status" value="1"/>
</dbReference>
<reference evidence="3" key="1">
    <citation type="journal article" date="2011" name="J. Bacteriol.">
        <title>Genome sequences of eight morphologically diverse alphaproteobacteria.</title>
        <authorList>
            <consortium name="US DOE Joint Genome Institute"/>
            <person name="Brown P.J."/>
            <person name="Kysela D.T."/>
            <person name="Buechlein A."/>
            <person name="Hemmerich C."/>
            <person name="Brun Y.V."/>
        </authorList>
    </citation>
    <scope>NUCLEOTIDE SEQUENCE [LARGE SCALE GENOMIC DNA]</scope>
    <source>
        <strain evidence="3">ATCC 51888 / DSM 1869 / NCIB 11706 / TK 0415</strain>
    </source>
</reference>
<dbReference type="EMBL" id="CP002083">
    <property type="protein sequence ID" value="ADJ23849.1"/>
    <property type="molecule type" value="Genomic_DNA"/>
</dbReference>
<feature type="transmembrane region" description="Helical" evidence="1">
    <location>
        <begin position="6"/>
        <end position="29"/>
    </location>
</feature>
<dbReference type="AlphaFoldDB" id="D8JPW5"/>
<keyword evidence="1" id="KW-0812">Transmembrane</keyword>
<name>D8JPW5_HYPDA</name>
<dbReference type="STRING" id="582899.Hden_2048"/>
<evidence type="ECO:0000313" key="3">
    <source>
        <dbReference type="Proteomes" id="UP000002033"/>
    </source>
</evidence>
<evidence type="ECO:0000313" key="2">
    <source>
        <dbReference type="EMBL" id="ADJ23849.1"/>
    </source>
</evidence>
<protein>
    <submittedName>
        <fullName evidence="2">Cbb3-type cytochrome oxidase component</fullName>
    </submittedName>
</protein>
<evidence type="ECO:0000256" key="1">
    <source>
        <dbReference type="SAM" id="Phobius"/>
    </source>
</evidence>
<dbReference type="KEGG" id="hdn:Hden_2048"/>
<sequence>MPYEDIQVVTQIASLALFMGIMIAAYIYAFRRSNKAKFVEASAMPLRDDAPPADWDKQ</sequence>
<dbReference type="InterPro" id="IPR008621">
    <property type="entry name" value="Cbb3-typ_cyt_oxidase_comp"/>
</dbReference>
<accession>D8JPW5</accession>